<organism evidence="2 3">
    <name type="scientific">Paracoccus aestuariivivens</name>
    <dbReference type="NCBI Taxonomy" id="1820333"/>
    <lineage>
        <taxon>Bacteria</taxon>
        <taxon>Pseudomonadati</taxon>
        <taxon>Pseudomonadota</taxon>
        <taxon>Alphaproteobacteria</taxon>
        <taxon>Rhodobacterales</taxon>
        <taxon>Paracoccaceae</taxon>
        <taxon>Paracoccus</taxon>
    </lineage>
</organism>
<proteinExistence type="predicted"/>
<feature type="compositionally biased region" description="Basic and acidic residues" evidence="1">
    <location>
        <begin position="27"/>
        <end position="37"/>
    </location>
</feature>
<accession>A0A6L6JB21</accession>
<feature type="region of interest" description="Disordered" evidence="1">
    <location>
        <begin position="22"/>
        <end position="79"/>
    </location>
</feature>
<gene>
    <name evidence="2" type="ORF">GL286_16925</name>
</gene>
<dbReference type="AlphaFoldDB" id="A0A6L6JB21"/>
<comment type="caution">
    <text evidence="2">The sequence shown here is derived from an EMBL/GenBank/DDBJ whole genome shotgun (WGS) entry which is preliminary data.</text>
</comment>
<evidence type="ECO:0000256" key="1">
    <source>
        <dbReference type="SAM" id="MobiDB-lite"/>
    </source>
</evidence>
<reference evidence="2 3" key="1">
    <citation type="submission" date="2019-11" db="EMBL/GenBank/DDBJ databases">
        <authorList>
            <person name="Dong K."/>
        </authorList>
    </citation>
    <scope>NUCLEOTIDE SEQUENCE [LARGE SCALE GENOMIC DNA]</scope>
    <source>
        <strain evidence="2 3">NBRC 111993</strain>
    </source>
</reference>
<protein>
    <submittedName>
        <fullName evidence="2">Uncharacterized protein</fullName>
    </submittedName>
</protein>
<dbReference type="EMBL" id="WMIE01000014">
    <property type="protein sequence ID" value="MTH79403.1"/>
    <property type="molecule type" value="Genomic_DNA"/>
</dbReference>
<dbReference type="Proteomes" id="UP000478183">
    <property type="component" value="Unassembled WGS sequence"/>
</dbReference>
<sequence>MSCSICQWLTPDGCMAARCIGNPGEGPVRRTADRGTDRNATSAKAEARKRKERREEAKSAKQHERRDSKQKLKKLTRDL</sequence>
<dbReference type="RefSeq" id="WP_155096755.1">
    <property type="nucleotide sequence ID" value="NZ_WMIE01000014.1"/>
</dbReference>
<feature type="compositionally biased region" description="Basic and acidic residues" evidence="1">
    <location>
        <begin position="53"/>
        <end position="79"/>
    </location>
</feature>
<evidence type="ECO:0000313" key="2">
    <source>
        <dbReference type="EMBL" id="MTH79403.1"/>
    </source>
</evidence>
<evidence type="ECO:0000313" key="3">
    <source>
        <dbReference type="Proteomes" id="UP000478183"/>
    </source>
</evidence>
<keyword evidence="3" id="KW-1185">Reference proteome</keyword>
<name>A0A6L6JB21_9RHOB</name>